<organism evidence="2 3">
    <name type="scientific">Candidatus Galligastranaerophilus intestinavium</name>
    <dbReference type="NCBI Taxonomy" id="2840836"/>
    <lineage>
        <taxon>Bacteria</taxon>
        <taxon>Candidatus Galligastranaerophilus</taxon>
    </lineage>
</organism>
<dbReference type="Proteomes" id="UP000886865">
    <property type="component" value="Unassembled WGS sequence"/>
</dbReference>
<evidence type="ECO:0000313" key="3">
    <source>
        <dbReference type="Proteomes" id="UP000886865"/>
    </source>
</evidence>
<dbReference type="AlphaFoldDB" id="A0A9D1FJ01"/>
<comment type="caution">
    <text evidence="2">The sequence shown here is derived from an EMBL/GenBank/DDBJ whole genome shotgun (WGS) entry which is preliminary data.</text>
</comment>
<proteinExistence type="predicted"/>
<reference evidence="2" key="1">
    <citation type="submission" date="2020-10" db="EMBL/GenBank/DDBJ databases">
        <authorList>
            <person name="Gilroy R."/>
        </authorList>
    </citation>
    <scope>NUCLEOTIDE SEQUENCE</scope>
    <source>
        <strain evidence="2">CHK152-2871</strain>
    </source>
</reference>
<dbReference type="GO" id="GO:0035438">
    <property type="term" value="F:cyclic-di-GMP binding"/>
    <property type="evidence" value="ECO:0007669"/>
    <property type="project" value="InterPro"/>
</dbReference>
<protein>
    <submittedName>
        <fullName evidence="2">PilZ domain-containing protein</fullName>
    </submittedName>
</protein>
<name>A0A9D1FJ01_9BACT</name>
<feature type="domain" description="PilZ" evidence="1">
    <location>
        <begin position="92"/>
        <end position="187"/>
    </location>
</feature>
<sequence>MIEARRGQIVVIKNPKFSKMEGVIEAAQEDRLKIYYPKEYESLAWALSVGDELLVDVHTPFGVRHMNSMVISTPSEDGELVIENATAFKISQKREFVRATAEFSFFVKKDDKLIRANCVDISAGGIKFIPDEKIFSEGDEIEVKFLSDEFEKDINIKAVIISMKADNAVALYTDISEYDRDKIAKFCIKVLDERD</sequence>
<accession>A0A9D1FJ01</accession>
<dbReference type="InterPro" id="IPR009875">
    <property type="entry name" value="PilZ_domain"/>
</dbReference>
<evidence type="ECO:0000259" key="1">
    <source>
        <dbReference type="Pfam" id="PF07238"/>
    </source>
</evidence>
<evidence type="ECO:0000313" key="2">
    <source>
        <dbReference type="EMBL" id="HIS74593.1"/>
    </source>
</evidence>
<dbReference type="EMBL" id="DVJQ01000050">
    <property type="protein sequence ID" value="HIS74593.1"/>
    <property type="molecule type" value="Genomic_DNA"/>
</dbReference>
<dbReference type="SUPFAM" id="SSF141371">
    <property type="entry name" value="PilZ domain-like"/>
    <property type="match status" value="1"/>
</dbReference>
<reference evidence="2" key="2">
    <citation type="journal article" date="2021" name="PeerJ">
        <title>Extensive microbial diversity within the chicken gut microbiome revealed by metagenomics and culture.</title>
        <authorList>
            <person name="Gilroy R."/>
            <person name="Ravi A."/>
            <person name="Getino M."/>
            <person name="Pursley I."/>
            <person name="Horton D.L."/>
            <person name="Alikhan N.F."/>
            <person name="Baker D."/>
            <person name="Gharbi K."/>
            <person name="Hall N."/>
            <person name="Watson M."/>
            <person name="Adriaenssens E.M."/>
            <person name="Foster-Nyarko E."/>
            <person name="Jarju S."/>
            <person name="Secka A."/>
            <person name="Antonio M."/>
            <person name="Oren A."/>
            <person name="Chaudhuri R.R."/>
            <person name="La Ragione R."/>
            <person name="Hildebrand F."/>
            <person name="Pallen M.J."/>
        </authorList>
    </citation>
    <scope>NUCLEOTIDE SEQUENCE</scope>
    <source>
        <strain evidence="2">CHK152-2871</strain>
    </source>
</reference>
<dbReference type="Pfam" id="PF07238">
    <property type="entry name" value="PilZ"/>
    <property type="match status" value="1"/>
</dbReference>
<gene>
    <name evidence="2" type="ORF">IAA86_06200</name>
</gene>
<dbReference type="Gene3D" id="2.40.10.220">
    <property type="entry name" value="predicted glycosyltransferase like domains"/>
    <property type="match status" value="1"/>
</dbReference>